<proteinExistence type="predicted"/>
<comment type="caution">
    <text evidence="1">The sequence shown here is derived from an EMBL/GenBank/DDBJ whole genome shotgun (WGS) entry which is preliminary data.</text>
</comment>
<dbReference type="EMBL" id="PFBD01000025">
    <property type="protein sequence ID" value="PIR86787.1"/>
    <property type="molecule type" value="Genomic_DNA"/>
</dbReference>
<evidence type="ECO:0000313" key="2">
    <source>
        <dbReference type="Proteomes" id="UP000229526"/>
    </source>
</evidence>
<dbReference type="Proteomes" id="UP000229526">
    <property type="component" value="Unassembled WGS sequence"/>
</dbReference>
<sequence>MYTPDRRYATSLDMPVKRCLGRKTRRQLQAFVRTWETANEDAEMRLHVDGCRACTKKARQMLVRIGTALMYAIK</sequence>
<evidence type="ECO:0000313" key="1">
    <source>
        <dbReference type="EMBL" id="PIR86787.1"/>
    </source>
</evidence>
<name>A0A2H0UK56_9BACT</name>
<gene>
    <name evidence="1" type="ORF">COU11_03725</name>
</gene>
<protein>
    <recommendedName>
        <fullName evidence="3">Zinc-finger domain-containing protein</fullName>
    </recommendedName>
</protein>
<reference evidence="2" key="1">
    <citation type="submission" date="2017-09" db="EMBL/GenBank/DDBJ databases">
        <title>Depth-based differentiation of microbial function through sediment-hosted aquifers and enrichment of novel symbionts in the deep terrestrial subsurface.</title>
        <authorList>
            <person name="Probst A.J."/>
            <person name="Ladd B."/>
            <person name="Jarett J.K."/>
            <person name="Geller-Mcgrath D.E."/>
            <person name="Sieber C.M.K."/>
            <person name="Emerson J.B."/>
            <person name="Anantharaman K."/>
            <person name="Thomas B.C."/>
            <person name="Malmstrom R."/>
            <person name="Stieglmeier M."/>
            <person name="Klingl A."/>
            <person name="Woyke T."/>
            <person name="Ryan C.M."/>
            <person name="Banfield J.F."/>
        </authorList>
    </citation>
    <scope>NUCLEOTIDE SEQUENCE [LARGE SCALE GENOMIC DNA]</scope>
</reference>
<accession>A0A2H0UK56</accession>
<dbReference type="AlphaFoldDB" id="A0A2H0UK56"/>
<evidence type="ECO:0008006" key="3">
    <source>
        <dbReference type="Google" id="ProtNLM"/>
    </source>
</evidence>
<organism evidence="1 2">
    <name type="scientific">Candidatus Harrisonbacteria bacterium CG10_big_fil_rev_8_21_14_0_10_49_15</name>
    <dbReference type="NCBI Taxonomy" id="1974587"/>
    <lineage>
        <taxon>Bacteria</taxon>
        <taxon>Candidatus Harrisoniibacteriota</taxon>
    </lineage>
</organism>